<keyword evidence="2" id="KW-0238">DNA-binding</keyword>
<dbReference type="InterPro" id="IPR012340">
    <property type="entry name" value="NA-bd_OB-fold"/>
</dbReference>
<evidence type="ECO:0000259" key="5">
    <source>
        <dbReference type="Pfam" id="PF17855"/>
    </source>
</evidence>
<feature type="domain" description="MCM OB" evidence="4">
    <location>
        <begin position="123"/>
        <end position="252"/>
    </location>
</feature>
<dbReference type="EMBL" id="GL433846">
    <property type="protein sequence ID" value="EFN55074.1"/>
    <property type="molecule type" value="Genomic_DNA"/>
</dbReference>
<dbReference type="SUPFAM" id="SSF50249">
    <property type="entry name" value="Nucleic acid-binding proteins"/>
    <property type="match status" value="1"/>
</dbReference>
<dbReference type="Pfam" id="PF17855">
    <property type="entry name" value="MCM_lid"/>
    <property type="match status" value="1"/>
</dbReference>
<dbReference type="GO" id="GO:0006271">
    <property type="term" value="P:DNA strand elongation involved in DNA replication"/>
    <property type="evidence" value="ECO:0007669"/>
    <property type="project" value="TreeGrafter"/>
</dbReference>
<dbReference type="InterPro" id="IPR041562">
    <property type="entry name" value="MCM_lid"/>
</dbReference>
<feature type="domain" description="MCM N-terminal" evidence="3">
    <location>
        <begin position="1"/>
        <end position="63"/>
    </location>
</feature>
<dbReference type="InterPro" id="IPR033762">
    <property type="entry name" value="MCM_OB"/>
</dbReference>
<dbReference type="Pfam" id="PF14551">
    <property type="entry name" value="MCM_N"/>
    <property type="match status" value="1"/>
</dbReference>
<dbReference type="InParanoid" id="E1ZH77"/>
<comment type="similarity">
    <text evidence="2">Belongs to the MCM family.</text>
</comment>
<evidence type="ECO:0000313" key="7">
    <source>
        <dbReference type="Proteomes" id="UP000008141"/>
    </source>
</evidence>
<sequence>MEMLQDIANRQRSTLDVDLDDLDGFSKDPELVEHVEGNTQQYLRLLAEAADNIMPAPTDDNLPEDVFDVLLDQRRRAQEMTRAQMEVEGRGEQQDPNFALPPSLLRRYEVLVRPRSKMARRTMRDISADCIGSLCTFRGIVTQVSDVRPLLTVATYLDDQTGFEIYQEVSGKSFNPLQEAPDEVKKMNGGKSELFMQVRGSKFVKYQECKIQESPDEVPQGSTPRTLMVHLRGSLTRSLKAGGSVTLSGIFLPEPYTGQRAMLRASLLTSTYMEMLRAYIAAAKQYDPFVPEGLTDYLAAVYAEMRAEEAASDVPHSYTTARTLLSILRLSQALARLRFADAVEQSDVDEALRLLKMSKASLYDDAGVERAVDPISQIFSRIRQHAERTKRDAYSWADLLDFLGTSFKPEQIRQCLVDYASINVWQLAGADSEAPSIALAAA</sequence>
<dbReference type="PANTHER" id="PTHR11630:SF26">
    <property type="entry name" value="DNA REPLICATION LICENSING FACTOR MCM7"/>
    <property type="match status" value="1"/>
</dbReference>
<dbReference type="STRING" id="554065.E1ZH77"/>
<dbReference type="GO" id="GO:0000727">
    <property type="term" value="P:double-strand break repair via break-induced replication"/>
    <property type="evidence" value="ECO:0007669"/>
    <property type="project" value="TreeGrafter"/>
</dbReference>
<dbReference type="GeneID" id="17354379"/>
<dbReference type="OrthoDB" id="3207464at2759"/>
<dbReference type="RefSeq" id="XP_005847176.1">
    <property type="nucleotide sequence ID" value="XM_005847114.1"/>
</dbReference>
<dbReference type="InterPro" id="IPR027925">
    <property type="entry name" value="MCM_N"/>
</dbReference>
<evidence type="ECO:0000256" key="2">
    <source>
        <dbReference type="RuleBase" id="RU365012"/>
    </source>
</evidence>
<comment type="subcellular location">
    <subcellularLocation>
        <location evidence="2">Nucleus</location>
    </subcellularLocation>
</comment>
<dbReference type="Gene3D" id="2.40.50.140">
    <property type="entry name" value="Nucleic acid-binding proteins"/>
    <property type="match status" value="1"/>
</dbReference>
<dbReference type="SUPFAM" id="SSF52540">
    <property type="entry name" value="P-loop containing nucleoside triphosphate hydrolases"/>
    <property type="match status" value="1"/>
</dbReference>
<keyword evidence="2" id="KW-0539">Nucleus</keyword>
<keyword evidence="2" id="KW-0067">ATP-binding</keyword>
<reference evidence="6 7" key="1">
    <citation type="journal article" date="2010" name="Plant Cell">
        <title>The Chlorella variabilis NC64A genome reveals adaptation to photosymbiosis, coevolution with viruses, and cryptic sex.</title>
        <authorList>
            <person name="Blanc G."/>
            <person name="Duncan G."/>
            <person name="Agarkova I."/>
            <person name="Borodovsky M."/>
            <person name="Gurnon J."/>
            <person name="Kuo A."/>
            <person name="Lindquist E."/>
            <person name="Lucas S."/>
            <person name="Pangilinan J."/>
            <person name="Polle J."/>
            <person name="Salamov A."/>
            <person name="Terry A."/>
            <person name="Yamada T."/>
            <person name="Dunigan D.D."/>
            <person name="Grigoriev I.V."/>
            <person name="Claverie J.M."/>
            <person name="Van Etten J.L."/>
        </authorList>
    </citation>
    <scope>NUCLEOTIDE SEQUENCE [LARGE SCALE GENOMIC DNA]</scope>
    <source>
        <strain evidence="6 7">NC64A</strain>
    </source>
</reference>
<protein>
    <recommendedName>
        <fullName evidence="2">DNA replication licensing factor MCM7</fullName>
        <ecNumber evidence="2">3.6.4.12</ecNumber>
    </recommendedName>
</protein>
<feature type="domain" description="MCM AAA-lid" evidence="5">
    <location>
        <begin position="274"/>
        <end position="358"/>
    </location>
</feature>
<dbReference type="GO" id="GO:0016887">
    <property type="term" value="F:ATP hydrolysis activity"/>
    <property type="evidence" value="ECO:0007669"/>
    <property type="project" value="RHEA"/>
</dbReference>
<evidence type="ECO:0000259" key="4">
    <source>
        <dbReference type="Pfam" id="PF17207"/>
    </source>
</evidence>
<comment type="function">
    <text evidence="2">Acts as component of the MCM2-7 complex (MCM complex) which is the replicative helicase essential for 'once per cell cycle' DNA replication initiation and elongation in eukaryotic cells. The active ATPase sites in the MCM2-7 ring are formed through the interaction surfaces of two neighboring subunits such that a critical structure of a conserved arginine finger motif is provided in trans relative to the ATP-binding site of the Walker A box of the adjacent subunit. The six ATPase active sites, however, are likely to contribute differentially to the complex helicase activity.</text>
</comment>
<dbReference type="EC" id="3.6.4.12" evidence="2"/>
<dbReference type="Gene3D" id="3.40.50.300">
    <property type="entry name" value="P-loop containing nucleotide triphosphate hydrolases"/>
    <property type="match status" value="1"/>
</dbReference>
<keyword evidence="2" id="KW-0235">DNA replication</keyword>
<evidence type="ECO:0000259" key="3">
    <source>
        <dbReference type="Pfam" id="PF14551"/>
    </source>
</evidence>
<dbReference type="eggNOG" id="KOG0482">
    <property type="taxonomic scope" value="Eukaryota"/>
</dbReference>
<dbReference type="PRINTS" id="PR01663">
    <property type="entry name" value="MCMPROTEIN7"/>
</dbReference>
<dbReference type="PANTHER" id="PTHR11630">
    <property type="entry name" value="DNA REPLICATION LICENSING FACTOR MCM FAMILY MEMBER"/>
    <property type="match status" value="1"/>
</dbReference>
<dbReference type="KEGG" id="cvr:CHLNCDRAFT_52849"/>
<keyword evidence="2" id="KW-0347">Helicase</keyword>
<dbReference type="GO" id="GO:0042555">
    <property type="term" value="C:MCM complex"/>
    <property type="evidence" value="ECO:0007669"/>
    <property type="project" value="InterPro"/>
</dbReference>
<dbReference type="GO" id="GO:0017116">
    <property type="term" value="F:single-stranded DNA helicase activity"/>
    <property type="evidence" value="ECO:0007669"/>
    <property type="project" value="TreeGrafter"/>
</dbReference>
<name>E1ZH77_CHLVA</name>
<dbReference type="GO" id="GO:0005524">
    <property type="term" value="F:ATP binding"/>
    <property type="evidence" value="ECO:0007669"/>
    <property type="project" value="UniProtKB-KW"/>
</dbReference>
<evidence type="ECO:0000313" key="6">
    <source>
        <dbReference type="EMBL" id="EFN55074.1"/>
    </source>
</evidence>
<dbReference type="Proteomes" id="UP000008141">
    <property type="component" value="Unassembled WGS sequence"/>
</dbReference>
<dbReference type="InterPro" id="IPR008050">
    <property type="entry name" value="MCM7"/>
</dbReference>
<keyword evidence="2" id="KW-0378">Hydrolase</keyword>
<evidence type="ECO:0000256" key="1">
    <source>
        <dbReference type="ARBA" id="ARBA00023306"/>
    </source>
</evidence>
<dbReference type="AlphaFoldDB" id="E1ZH77"/>
<keyword evidence="1 2" id="KW-0131">Cell cycle</keyword>
<proteinExistence type="inferred from homology"/>
<dbReference type="SMART" id="SM00350">
    <property type="entry name" value="MCM"/>
    <property type="match status" value="1"/>
</dbReference>
<gene>
    <name evidence="2" type="primary">MCM7</name>
    <name evidence="6" type="ORF">CHLNCDRAFT_52849</name>
</gene>
<organism evidence="7">
    <name type="scientific">Chlorella variabilis</name>
    <name type="common">Green alga</name>
    <dbReference type="NCBI Taxonomy" id="554065"/>
    <lineage>
        <taxon>Eukaryota</taxon>
        <taxon>Viridiplantae</taxon>
        <taxon>Chlorophyta</taxon>
        <taxon>core chlorophytes</taxon>
        <taxon>Trebouxiophyceae</taxon>
        <taxon>Chlorellales</taxon>
        <taxon>Chlorellaceae</taxon>
        <taxon>Chlorella clade</taxon>
        <taxon>Chlorella</taxon>
    </lineage>
</organism>
<dbReference type="InterPro" id="IPR031327">
    <property type="entry name" value="MCM"/>
</dbReference>
<dbReference type="Pfam" id="PF17207">
    <property type="entry name" value="MCM_OB"/>
    <property type="match status" value="1"/>
</dbReference>
<comment type="catalytic activity">
    <reaction evidence="2">
        <text>ATP + H2O = ADP + phosphate + H(+)</text>
        <dbReference type="Rhea" id="RHEA:13065"/>
        <dbReference type="ChEBI" id="CHEBI:15377"/>
        <dbReference type="ChEBI" id="CHEBI:15378"/>
        <dbReference type="ChEBI" id="CHEBI:30616"/>
        <dbReference type="ChEBI" id="CHEBI:43474"/>
        <dbReference type="ChEBI" id="CHEBI:456216"/>
        <dbReference type="EC" id="3.6.4.12"/>
    </reaction>
</comment>
<dbReference type="InterPro" id="IPR027417">
    <property type="entry name" value="P-loop_NTPase"/>
</dbReference>
<dbReference type="GO" id="GO:0003697">
    <property type="term" value="F:single-stranded DNA binding"/>
    <property type="evidence" value="ECO:0007669"/>
    <property type="project" value="TreeGrafter"/>
</dbReference>
<keyword evidence="2" id="KW-0547">Nucleotide-binding</keyword>
<accession>E1ZH77</accession>
<dbReference type="Gene3D" id="2.20.28.10">
    <property type="match status" value="1"/>
</dbReference>
<keyword evidence="7" id="KW-1185">Reference proteome</keyword>
<dbReference type="GO" id="GO:0006270">
    <property type="term" value="P:DNA replication initiation"/>
    <property type="evidence" value="ECO:0007669"/>
    <property type="project" value="InterPro"/>
</dbReference>
<dbReference type="GO" id="GO:0005634">
    <property type="term" value="C:nucleus"/>
    <property type="evidence" value="ECO:0007669"/>
    <property type="project" value="UniProtKB-SubCell"/>
</dbReference>